<dbReference type="Pfam" id="PF17767">
    <property type="entry name" value="NAPRTase_N"/>
    <property type="match status" value="1"/>
</dbReference>
<comment type="PTM">
    <text evidence="9">Transiently phosphorylated on a His residue during the reaction cycle. Phosphorylation strongly increases the affinity for substrates and increases the rate of nicotinate D-ribonucleotide production. Dephosphorylation regenerates the low-affinity form of the enzyme, leading to product release.</text>
</comment>
<dbReference type="Proteomes" id="UP001232536">
    <property type="component" value="Unassembled WGS sequence"/>
</dbReference>
<evidence type="ECO:0000313" key="11">
    <source>
        <dbReference type="EMBL" id="MDO8107111.1"/>
    </source>
</evidence>
<accession>A0ABT9DCT4</accession>
<gene>
    <name evidence="11" type="ORF">Q6348_07855</name>
</gene>
<evidence type="ECO:0000256" key="2">
    <source>
        <dbReference type="ARBA" id="ARBA00010897"/>
    </source>
</evidence>
<name>A0ABT9DCT4_9CELL</name>
<evidence type="ECO:0000259" key="10">
    <source>
        <dbReference type="Pfam" id="PF17767"/>
    </source>
</evidence>
<proteinExistence type="inferred from homology"/>
<protein>
    <recommendedName>
        <fullName evidence="3 9">Nicotinate phosphoribosyltransferase</fullName>
        <ecNumber evidence="3 9">6.3.4.21</ecNumber>
    </recommendedName>
</protein>
<keyword evidence="4" id="KW-0597">Phosphoprotein</keyword>
<dbReference type="NCBIfam" id="TIGR01513">
    <property type="entry name" value="NAPRTase_put"/>
    <property type="match status" value="1"/>
</dbReference>
<dbReference type="InterPro" id="IPR036068">
    <property type="entry name" value="Nicotinate_pribotase-like_C"/>
</dbReference>
<keyword evidence="6 9" id="KW-0662">Pyridine nucleotide biosynthesis</keyword>
<reference evidence="11 12" key="1">
    <citation type="submission" date="2023-07" db="EMBL/GenBank/DDBJ databases">
        <title>Description of novel actinomycetes strains, isolated from tidal flat sediment.</title>
        <authorList>
            <person name="Lu C."/>
        </authorList>
    </citation>
    <scope>NUCLEOTIDE SEQUENCE [LARGE SCALE GENOMIC DNA]</scope>
    <source>
        <strain evidence="11 12">SYSU T00b441</strain>
    </source>
</reference>
<dbReference type="Gene3D" id="3.20.140.10">
    <property type="entry name" value="nicotinate phosphoribosyltransferase"/>
    <property type="match status" value="1"/>
</dbReference>
<dbReference type="GO" id="GO:0016757">
    <property type="term" value="F:glycosyltransferase activity"/>
    <property type="evidence" value="ECO:0007669"/>
    <property type="project" value="UniProtKB-KW"/>
</dbReference>
<evidence type="ECO:0000256" key="5">
    <source>
        <dbReference type="ARBA" id="ARBA00022598"/>
    </source>
</evidence>
<dbReference type="InterPro" id="IPR040727">
    <property type="entry name" value="NAPRTase_N"/>
</dbReference>
<dbReference type="PANTHER" id="PTHR11098">
    <property type="entry name" value="NICOTINATE PHOSPHORIBOSYLTRANSFERASE"/>
    <property type="match status" value="1"/>
</dbReference>
<dbReference type="NCBIfam" id="NF006698">
    <property type="entry name" value="PRK09243.1-5"/>
    <property type="match status" value="1"/>
</dbReference>
<keyword evidence="11" id="KW-0328">Glycosyltransferase</keyword>
<evidence type="ECO:0000256" key="3">
    <source>
        <dbReference type="ARBA" id="ARBA00013236"/>
    </source>
</evidence>
<comment type="catalytic activity">
    <reaction evidence="8 9">
        <text>5-phospho-alpha-D-ribose 1-diphosphate + nicotinate + ATP + H2O = nicotinate beta-D-ribonucleotide + ADP + phosphate + diphosphate</text>
        <dbReference type="Rhea" id="RHEA:36163"/>
        <dbReference type="ChEBI" id="CHEBI:15377"/>
        <dbReference type="ChEBI" id="CHEBI:30616"/>
        <dbReference type="ChEBI" id="CHEBI:32544"/>
        <dbReference type="ChEBI" id="CHEBI:33019"/>
        <dbReference type="ChEBI" id="CHEBI:43474"/>
        <dbReference type="ChEBI" id="CHEBI:57502"/>
        <dbReference type="ChEBI" id="CHEBI:58017"/>
        <dbReference type="ChEBI" id="CHEBI:456216"/>
        <dbReference type="EC" id="6.3.4.21"/>
    </reaction>
</comment>
<evidence type="ECO:0000256" key="8">
    <source>
        <dbReference type="ARBA" id="ARBA00048668"/>
    </source>
</evidence>
<dbReference type="EC" id="6.3.4.21" evidence="3 9"/>
<keyword evidence="5 9" id="KW-0436">Ligase</keyword>
<dbReference type="SUPFAM" id="SSF54675">
    <property type="entry name" value="Nicotinate/Quinolinate PRTase N-terminal domain-like"/>
    <property type="match status" value="1"/>
</dbReference>
<comment type="function">
    <text evidence="9">Catalyzes the first step in the biosynthesis of NAD from nicotinic acid, the ATP-dependent synthesis of beta-nicotinate D-ribonucleotide from nicotinate and 5-phospho-D-ribose 1-phosphate.</text>
</comment>
<evidence type="ECO:0000256" key="7">
    <source>
        <dbReference type="ARBA" id="ARBA00022679"/>
    </source>
</evidence>
<dbReference type="GO" id="GO:0004516">
    <property type="term" value="F:nicotinate phosphoribosyltransferase activity"/>
    <property type="evidence" value="ECO:0007669"/>
    <property type="project" value="UniProtKB-EC"/>
</dbReference>
<comment type="similarity">
    <text evidence="2 9">Belongs to the NAPRTase family.</text>
</comment>
<dbReference type="Gene3D" id="3.20.20.70">
    <property type="entry name" value="Aldolase class I"/>
    <property type="match status" value="1"/>
</dbReference>
<dbReference type="InterPro" id="IPR007229">
    <property type="entry name" value="Nic_PRibTrfase-Fam"/>
</dbReference>
<dbReference type="SUPFAM" id="SSF51690">
    <property type="entry name" value="Nicotinate/Quinolinate PRTase C-terminal domain-like"/>
    <property type="match status" value="1"/>
</dbReference>
<evidence type="ECO:0000256" key="6">
    <source>
        <dbReference type="ARBA" id="ARBA00022642"/>
    </source>
</evidence>
<evidence type="ECO:0000313" key="12">
    <source>
        <dbReference type="Proteomes" id="UP001232536"/>
    </source>
</evidence>
<dbReference type="InterPro" id="IPR013785">
    <property type="entry name" value="Aldolase_TIM"/>
</dbReference>
<comment type="pathway">
    <text evidence="1 9">Cofactor biosynthesis; NAD(+) biosynthesis; nicotinate D-ribonucleotide from nicotinate: step 1/1.</text>
</comment>
<organism evidence="11 12">
    <name type="scientific">Actinotalea lenta</name>
    <dbReference type="NCBI Taxonomy" id="3064654"/>
    <lineage>
        <taxon>Bacteria</taxon>
        <taxon>Bacillati</taxon>
        <taxon>Actinomycetota</taxon>
        <taxon>Actinomycetes</taxon>
        <taxon>Micrococcales</taxon>
        <taxon>Cellulomonadaceae</taxon>
        <taxon>Actinotalea</taxon>
    </lineage>
</organism>
<comment type="caution">
    <text evidence="11">The sequence shown here is derived from an EMBL/GenBank/DDBJ whole genome shotgun (WGS) entry which is preliminary data.</text>
</comment>
<dbReference type="EMBL" id="JAUQYP010000001">
    <property type="protein sequence ID" value="MDO8107111.1"/>
    <property type="molecule type" value="Genomic_DNA"/>
</dbReference>
<keyword evidence="7 9" id="KW-0808">Transferase</keyword>
<keyword evidence="12" id="KW-1185">Reference proteome</keyword>
<dbReference type="NCBIfam" id="NF009131">
    <property type="entry name" value="PRK12484.1"/>
    <property type="match status" value="1"/>
</dbReference>
<feature type="domain" description="Nicotinate phosphoribosyltransferase N-terminal" evidence="10">
    <location>
        <begin position="5"/>
        <end position="129"/>
    </location>
</feature>
<evidence type="ECO:0000256" key="4">
    <source>
        <dbReference type="ARBA" id="ARBA00022553"/>
    </source>
</evidence>
<evidence type="ECO:0000256" key="9">
    <source>
        <dbReference type="RuleBase" id="RU365100"/>
    </source>
</evidence>
<dbReference type="RefSeq" id="WP_304600746.1">
    <property type="nucleotide sequence ID" value="NZ_JAUQYO010000001.1"/>
</dbReference>
<sequence>MTTALLTDRYELTMLQAALADGTAHRRSVFEVFTRHLPPGRRYGVVAGTGRVLEAVEGFRFAPAELDWLAAQRVVDDATLDYLAQYRFTGSISGYAEGEVFFPGSPLLQVESTFAEAVLLETVVLSVLNHDSAVASAASRMTSAAGDRPCLEMGSRRAHEEAAVAAARAAVVAGFAGTSNLEAGRRYGLRTIGTAAHAFTLLHDDEEAAFASQVAAMGPGTTLLVDTYDVRRGVERAVRAAGTGLGAVRLDSGDLPSQARAVREQLDSLGATGTKIVVSSDLDEHAIAALAAAPVDSYGVGTSVVTGSGAPTCGMVYKLVAREDRSGAMQAVAKTSAAKSGHLGRKTSARRVVAGEAAEEVVVGGTDPAVLAWRPEPDMRPLHEVFVQDGRLVPGWTGADGVERATRRHADSCAELPVTALRLSADDPAIPTVRVTL</sequence>
<dbReference type="InterPro" id="IPR006405">
    <property type="entry name" value="Nic_PRibTrfase_pncB"/>
</dbReference>
<dbReference type="PIRSF" id="PIRSF000484">
    <property type="entry name" value="NAPRT"/>
    <property type="match status" value="1"/>
</dbReference>
<dbReference type="PANTHER" id="PTHR11098:SF8">
    <property type="entry name" value="NICOTINATE PHOSPHORIBOSYLTRANSFERASE PNCB1"/>
    <property type="match status" value="1"/>
</dbReference>
<evidence type="ECO:0000256" key="1">
    <source>
        <dbReference type="ARBA" id="ARBA00004952"/>
    </source>
</evidence>